<dbReference type="GO" id="GO:0046872">
    <property type="term" value="F:metal ion binding"/>
    <property type="evidence" value="ECO:0007669"/>
    <property type="project" value="InterPro"/>
</dbReference>
<feature type="domain" description="Alcohol dehydrogenase iron-type/glycerol dehydrogenase GldA" evidence="2">
    <location>
        <begin position="14"/>
        <end position="165"/>
    </location>
</feature>
<dbReference type="PANTHER" id="PTHR11496">
    <property type="entry name" value="ALCOHOL DEHYDROGENASE"/>
    <property type="match status" value="1"/>
</dbReference>
<comment type="caution">
    <text evidence="4">The sequence shown here is derived from an EMBL/GenBank/DDBJ whole genome shotgun (WGS) entry which is preliminary data.</text>
</comment>
<keyword evidence="1" id="KW-0560">Oxidoreductase</keyword>
<sequence>MKKFAVKPEIYMYNKVKEFIEDINIKKTDLIITNESRYNQYFGDLNLECHVLFREKYGKEEPSDEMVEAIYNDIKDLNYKRIIAVGGGTTIDVAKFFALKELYPVLDLYDGKIDIQKAKELIVVPTTCGTGSEVTNVSILELRSRKTKKGMAVEEMYPDKAVLIPELLEKLPFKFFATSSLDALVHAVESLLSPKTSPFTEMYSYKAIETILKSYKIIAENGEEARKPLLNDLLLASTFAGISFGNAGCAAVHAMSYPLGGIYHVPHGEANYAMFTGVLEKYGEKTEGGKLEKLNKFICDVIGCSEENVYEELENLLNKILMKKPLREYGVKEEEIYEFADSVIENQGRLMSNNYVELNRDDLINIYKKLW</sequence>
<dbReference type="PANTHER" id="PTHR11496:SF83">
    <property type="entry name" value="HYDROXYACID-OXOACID TRANSHYDROGENASE, MITOCHONDRIAL"/>
    <property type="match status" value="1"/>
</dbReference>
<dbReference type="CDD" id="cd14860">
    <property type="entry name" value="4HBD_NAD"/>
    <property type="match status" value="1"/>
</dbReference>
<dbReference type="Pfam" id="PF00465">
    <property type="entry name" value="Fe-ADH"/>
    <property type="match status" value="1"/>
</dbReference>
<dbReference type="InterPro" id="IPR001670">
    <property type="entry name" value="ADH_Fe/GldA"/>
</dbReference>
<name>A0A9X2MG56_9FIRM</name>
<feature type="domain" description="Fe-containing alcohol dehydrogenase-like C-terminal" evidence="3">
    <location>
        <begin position="177"/>
        <end position="370"/>
    </location>
</feature>
<accession>A0A9X2MG56</accession>
<dbReference type="GO" id="GO:0004022">
    <property type="term" value="F:alcohol dehydrogenase (NAD+) activity"/>
    <property type="evidence" value="ECO:0007669"/>
    <property type="project" value="TreeGrafter"/>
</dbReference>
<evidence type="ECO:0000259" key="2">
    <source>
        <dbReference type="Pfam" id="PF00465"/>
    </source>
</evidence>
<gene>
    <name evidence="4" type="ORF">NSA23_04630</name>
</gene>
<dbReference type="InterPro" id="IPR039697">
    <property type="entry name" value="Alcohol_dehydrogenase_Fe"/>
</dbReference>
<dbReference type="Gene3D" id="1.20.1090.10">
    <property type="entry name" value="Dehydroquinate synthase-like - alpha domain"/>
    <property type="match status" value="1"/>
</dbReference>
<evidence type="ECO:0000259" key="3">
    <source>
        <dbReference type="Pfam" id="PF25137"/>
    </source>
</evidence>
<dbReference type="SUPFAM" id="SSF56796">
    <property type="entry name" value="Dehydroquinate synthase-like"/>
    <property type="match status" value="1"/>
</dbReference>
<proteinExistence type="predicted"/>
<evidence type="ECO:0000313" key="5">
    <source>
        <dbReference type="Proteomes" id="UP001142078"/>
    </source>
</evidence>
<dbReference type="RefSeq" id="WP_257490280.1">
    <property type="nucleotide sequence ID" value="NZ_JANJZL010000002.1"/>
</dbReference>
<dbReference type="InterPro" id="IPR056798">
    <property type="entry name" value="ADH_Fe_C"/>
</dbReference>
<protein>
    <submittedName>
        <fullName evidence="4">4-hydroxybutyrate dehydrogenase</fullName>
    </submittedName>
</protein>
<evidence type="ECO:0000256" key="1">
    <source>
        <dbReference type="ARBA" id="ARBA00023002"/>
    </source>
</evidence>
<keyword evidence="5" id="KW-1185">Reference proteome</keyword>
<evidence type="ECO:0000313" key="4">
    <source>
        <dbReference type="EMBL" id="MCR2043400.1"/>
    </source>
</evidence>
<dbReference type="Proteomes" id="UP001142078">
    <property type="component" value="Unassembled WGS sequence"/>
</dbReference>
<dbReference type="Pfam" id="PF25137">
    <property type="entry name" value="ADH_Fe_C"/>
    <property type="match status" value="1"/>
</dbReference>
<dbReference type="EMBL" id="JANJZL010000002">
    <property type="protein sequence ID" value="MCR2043400.1"/>
    <property type="molecule type" value="Genomic_DNA"/>
</dbReference>
<reference evidence="4" key="1">
    <citation type="submission" date="2022-07" db="EMBL/GenBank/DDBJ databases">
        <title>Enhanced cultured diversity of the mouse gut microbiota enables custom-made synthetic communities.</title>
        <authorList>
            <person name="Afrizal A."/>
        </authorList>
    </citation>
    <scope>NUCLEOTIDE SEQUENCE</scope>
    <source>
        <strain evidence="4">DSM 29482</strain>
    </source>
</reference>
<dbReference type="AlphaFoldDB" id="A0A9X2MG56"/>
<organism evidence="4 5">
    <name type="scientific">Anaerosalibacter massiliensis</name>
    <dbReference type="NCBI Taxonomy" id="1347392"/>
    <lineage>
        <taxon>Bacteria</taxon>
        <taxon>Bacillati</taxon>
        <taxon>Bacillota</taxon>
        <taxon>Tissierellia</taxon>
        <taxon>Tissierellales</taxon>
        <taxon>Sporanaerobacteraceae</taxon>
        <taxon>Anaerosalibacter</taxon>
    </lineage>
</organism>
<dbReference type="Gene3D" id="3.40.50.1970">
    <property type="match status" value="1"/>
</dbReference>